<protein>
    <submittedName>
        <fullName evidence="3">Uncharacterized protein</fullName>
    </submittedName>
</protein>
<organism evidence="3 4">
    <name type="scientific">Penicillium argentinense</name>
    <dbReference type="NCBI Taxonomy" id="1131581"/>
    <lineage>
        <taxon>Eukaryota</taxon>
        <taxon>Fungi</taxon>
        <taxon>Dikarya</taxon>
        <taxon>Ascomycota</taxon>
        <taxon>Pezizomycotina</taxon>
        <taxon>Eurotiomycetes</taxon>
        <taxon>Eurotiomycetidae</taxon>
        <taxon>Eurotiales</taxon>
        <taxon>Aspergillaceae</taxon>
        <taxon>Penicillium</taxon>
    </lineage>
</organism>
<reference evidence="3" key="2">
    <citation type="journal article" date="2023" name="IMA Fungus">
        <title>Comparative genomic study of the Penicillium genus elucidates a diverse pangenome and 15 lateral gene transfer events.</title>
        <authorList>
            <person name="Petersen C."/>
            <person name="Sorensen T."/>
            <person name="Nielsen M.R."/>
            <person name="Sondergaard T.E."/>
            <person name="Sorensen J.L."/>
            <person name="Fitzpatrick D.A."/>
            <person name="Frisvad J.C."/>
            <person name="Nielsen K.L."/>
        </authorList>
    </citation>
    <scope>NUCLEOTIDE SEQUENCE</scope>
    <source>
        <strain evidence="3">IBT 30761</strain>
    </source>
</reference>
<keyword evidence="4" id="KW-1185">Reference proteome</keyword>
<gene>
    <name evidence="3" type="ORF">N7532_008333</name>
</gene>
<evidence type="ECO:0000313" key="4">
    <source>
        <dbReference type="Proteomes" id="UP001149074"/>
    </source>
</evidence>
<dbReference type="Proteomes" id="UP001149074">
    <property type="component" value="Unassembled WGS sequence"/>
</dbReference>
<keyword evidence="1" id="KW-0175">Coiled coil</keyword>
<sequence length="481" mass="54213">MASWPGVLSSRAALTPLSGHSWSTTRSEIYASSDGSSLQGSCLDEDRQLWRAPSSTVSGTLQPLSSRLSEESPPRTTSTASMVGNPAEGSSKSHDAGLSPRVWDSNETQQFTSLAPSQHFNDSRHVPDVVRDNSANLVILLDEVVAILQDVSNQRFVVRHLRDSLRQAREEEDELRLALRNKLNLTGPEAVHVDATPINKVIEDLQAATTSYLALEKRYLKTEEGLGETEYSLDKCMRELTKVLRQQGTHLTQQQQPDSETKYDSSVASTSTGNVGPLSPEVSGYCCLVGEVHMHRENLGALEAEYLSLIDQQQRRERVGLTLDQDGSSFLDRYEGDKAAIEGELRATLQRLEEHPQHRTRAENVVSDEQWRDVLRDYLPEMPEDQPPPDPLRASELDDRSPFFESARPIPLNKSNFVNHWLLYRLRHSAVEIMRFKSQPKLLNLVEEGWDRDRISQMAMMLWYRDETTQLESARSNSAGY</sequence>
<dbReference type="AlphaFoldDB" id="A0A9W9EXE4"/>
<name>A0A9W9EXE4_9EURO</name>
<feature type="region of interest" description="Disordered" evidence="2">
    <location>
        <begin position="53"/>
        <end position="101"/>
    </location>
</feature>
<proteinExistence type="predicted"/>
<feature type="compositionally biased region" description="Polar residues" evidence="2">
    <location>
        <begin position="53"/>
        <end position="62"/>
    </location>
</feature>
<accession>A0A9W9EXE4</accession>
<feature type="region of interest" description="Disordered" evidence="2">
    <location>
        <begin position="248"/>
        <end position="275"/>
    </location>
</feature>
<evidence type="ECO:0000313" key="3">
    <source>
        <dbReference type="EMBL" id="KAJ5089649.1"/>
    </source>
</evidence>
<feature type="compositionally biased region" description="Polar residues" evidence="2">
    <location>
        <begin position="264"/>
        <end position="274"/>
    </location>
</feature>
<evidence type="ECO:0000256" key="1">
    <source>
        <dbReference type="SAM" id="Coils"/>
    </source>
</evidence>
<reference evidence="3" key="1">
    <citation type="submission" date="2022-11" db="EMBL/GenBank/DDBJ databases">
        <authorList>
            <person name="Petersen C."/>
        </authorList>
    </citation>
    <scope>NUCLEOTIDE SEQUENCE</scope>
    <source>
        <strain evidence="3">IBT 30761</strain>
    </source>
</reference>
<dbReference type="OrthoDB" id="3553547at2759"/>
<dbReference type="GeneID" id="81359804"/>
<dbReference type="EMBL" id="JAPQKI010000009">
    <property type="protein sequence ID" value="KAJ5089649.1"/>
    <property type="molecule type" value="Genomic_DNA"/>
</dbReference>
<evidence type="ECO:0000256" key="2">
    <source>
        <dbReference type="SAM" id="MobiDB-lite"/>
    </source>
</evidence>
<dbReference type="RefSeq" id="XP_056471631.1">
    <property type="nucleotide sequence ID" value="XM_056620825.1"/>
</dbReference>
<feature type="coiled-coil region" evidence="1">
    <location>
        <begin position="158"/>
        <end position="185"/>
    </location>
</feature>
<comment type="caution">
    <text evidence="3">The sequence shown here is derived from an EMBL/GenBank/DDBJ whole genome shotgun (WGS) entry which is preliminary data.</text>
</comment>